<sequence>MSWNQITAAATVTPALVPVEGGELLDEWSGLLENAPSFPAEGEEERRERLEELATATLSITVCGDVEATVTVDLPCDVIEERPTIFGAVDGEPEPLAWVIARLESLEPVPLGSTQLTSFSIAIPSHVGPGFYPLDELRQRAHSDEVAWWEVDDFHLSPEAQGGESTYYLDDEAITGAWVATTGASVAFDLPMASVVSEVRVTGTISWNDPATRPALLGQHTDAG</sequence>
<comment type="caution">
    <text evidence="1">The sequence shown here is derived from an EMBL/GenBank/DDBJ whole genome shotgun (WGS) entry which is preliminary data.</text>
</comment>
<organism evidence="1 2">
    <name type="scientific">Nocardioides silvaticus</name>
    <dbReference type="NCBI Taxonomy" id="2201891"/>
    <lineage>
        <taxon>Bacteria</taxon>
        <taxon>Bacillati</taxon>
        <taxon>Actinomycetota</taxon>
        <taxon>Actinomycetes</taxon>
        <taxon>Propionibacteriales</taxon>
        <taxon>Nocardioidaceae</taxon>
        <taxon>Nocardioides</taxon>
    </lineage>
</organism>
<dbReference type="OrthoDB" id="3786079at2"/>
<gene>
    <name evidence="1" type="ORF">DJ010_19000</name>
</gene>
<reference evidence="1 2" key="1">
    <citation type="submission" date="2018-05" db="EMBL/GenBank/DDBJ databases">
        <title>Nocardioides silvaticus genome.</title>
        <authorList>
            <person name="Li C."/>
            <person name="Wang G."/>
        </authorList>
    </citation>
    <scope>NUCLEOTIDE SEQUENCE [LARGE SCALE GENOMIC DNA]</scope>
    <source>
        <strain evidence="1 2">CCTCC AB 2018079</strain>
    </source>
</reference>
<evidence type="ECO:0000313" key="1">
    <source>
        <dbReference type="EMBL" id="PWN01256.1"/>
    </source>
</evidence>
<dbReference type="RefSeq" id="WP_109696733.1">
    <property type="nucleotide sequence ID" value="NZ_QGDD01000010.1"/>
</dbReference>
<dbReference type="AlphaFoldDB" id="A0A316TND9"/>
<dbReference type="Proteomes" id="UP000245507">
    <property type="component" value="Unassembled WGS sequence"/>
</dbReference>
<accession>A0A316TND9</accession>
<keyword evidence="2" id="KW-1185">Reference proteome</keyword>
<protein>
    <submittedName>
        <fullName evidence="1">Uncharacterized protein</fullName>
    </submittedName>
</protein>
<proteinExistence type="predicted"/>
<dbReference type="EMBL" id="QGDD01000010">
    <property type="protein sequence ID" value="PWN01256.1"/>
    <property type="molecule type" value="Genomic_DNA"/>
</dbReference>
<evidence type="ECO:0000313" key="2">
    <source>
        <dbReference type="Proteomes" id="UP000245507"/>
    </source>
</evidence>
<name>A0A316TND9_9ACTN</name>